<dbReference type="AlphaFoldDB" id="A0AAW2FY72"/>
<accession>A0AAW2FY72</accession>
<gene>
    <name evidence="1" type="ORF">PUN28_009620</name>
</gene>
<sequence length="157" mass="18461">MHKDSTATENILRTFDTPACKCLKRTAITNAVGNIVDYSLREEYERREEHISVARNNFDICDFSASKDKIRYANVHQCLPQLLQIYTRTFFQNCVKCRDKFRYASVRSFERTAVIFEKKNNKIDRITKFCTGENIGSLMAQWTAISLLNFFYEQFKP</sequence>
<reference evidence="1 2" key="1">
    <citation type="submission" date="2023-03" db="EMBL/GenBank/DDBJ databases">
        <title>High recombination rates correlate with genetic variation in Cardiocondyla obscurior ants.</title>
        <authorList>
            <person name="Errbii M."/>
        </authorList>
    </citation>
    <scope>NUCLEOTIDE SEQUENCE [LARGE SCALE GENOMIC DNA]</scope>
    <source>
        <strain evidence="1">Alpha-2009</strain>
        <tissue evidence="1">Whole body</tissue>
    </source>
</reference>
<organism evidence="1 2">
    <name type="scientific">Cardiocondyla obscurior</name>
    <dbReference type="NCBI Taxonomy" id="286306"/>
    <lineage>
        <taxon>Eukaryota</taxon>
        <taxon>Metazoa</taxon>
        <taxon>Ecdysozoa</taxon>
        <taxon>Arthropoda</taxon>
        <taxon>Hexapoda</taxon>
        <taxon>Insecta</taxon>
        <taxon>Pterygota</taxon>
        <taxon>Neoptera</taxon>
        <taxon>Endopterygota</taxon>
        <taxon>Hymenoptera</taxon>
        <taxon>Apocrita</taxon>
        <taxon>Aculeata</taxon>
        <taxon>Formicoidea</taxon>
        <taxon>Formicidae</taxon>
        <taxon>Myrmicinae</taxon>
        <taxon>Cardiocondyla</taxon>
    </lineage>
</organism>
<evidence type="ECO:0000313" key="1">
    <source>
        <dbReference type="EMBL" id="KAL0119137.1"/>
    </source>
</evidence>
<name>A0AAW2FY72_9HYME</name>
<comment type="caution">
    <text evidence="1">The sequence shown here is derived from an EMBL/GenBank/DDBJ whole genome shotgun (WGS) entry which is preliminary data.</text>
</comment>
<dbReference type="Proteomes" id="UP001430953">
    <property type="component" value="Unassembled WGS sequence"/>
</dbReference>
<evidence type="ECO:0000313" key="2">
    <source>
        <dbReference type="Proteomes" id="UP001430953"/>
    </source>
</evidence>
<proteinExistence type="predicted"/>
<dbReference type="EMBL" id="JADYXP020000008">
    <property type="protein sequence ID" value="KAL0119137.1"/>
    <property type="molecule type" value="Genomic_DNA"/>
</dbReference>
<keyword evidence="2" id="KW-1185">Reference proteome</keyword>
<protein>
    <submittedName>
        <fullName evidence="1">Uncharacterized protein</fullName>
    </submittedName>
</protein>